<keyword evidence="1" id="KW-0732">Signal</keyword>
<dbReference type="EMBL" id="QKYU01000009">
    <property type="protein sequence ID" value="PZW46620.1"/>
    <property type="molecule type" value="Genomic_DNA"/>
</dbReference>
<sequence length="177" mass="19785">MLARIEAYLNRLTTLEARFLQITEGGGTAMGTALIWRPGRMRFDYDPPEPTLLVAASGQMLLLDRQLRQPTIVPVGSTPLSVLLRDPIRLSGEIEVTGVEESGGFLRATIQRRGNPGEGRITLVFAAAPMELRQWLVVDNQARETRVTLSEIRTGGRFDPALFEINDPRFLEREIAR</sequence>
<dbReference type="Proteomes" id="UP000249688">
    <property type="component" value="Unassembled WGS sequence"/>
</dbReference>
<accession>A0A2W7IIH2</accession>
<dbReference type="AlphaFoldDB" id="A0A2W7IIH2"/>
<evidence type="ECO:0000256" key="1">
    <source>
        <dbReference type="ARBA" id="ARBA00022729"/>
    </source>
</evidence>
<evidence type="ECO:0000313" key="3">
    <source>
        <dbReference type="Proteomes" id="UP000249688"/>
    </source>
</evidence>
<dbReference type="Pfam" id="PF03548">
    <property type="entry name" value="LolA"/>
    <property type="match status" value="1"/>
</dbReference>
<dbReference type="CDD" id="cd16325">
    <property type="entry name" value="LolA"/>
    <property type="match status" value="1"/>
</dbReference>
<protein>
    <submittedName>
        <fullName evidence="2">Outer membrane lipoprotein-sorting protein</fullName>
    </submittedName>
</protein>
<dbReference type="SUPFAM" id="SSF89392">
    <property type="entry name" value="Prokaryotic lipoproteins and lipoprotein localization factors"/>
    <property type="match status" value="1"/>
</dbReference>
<name>A0A2W7IIH2_9PROT</name>
<reference evidence="2 3" key="1">
    <citation type="submission" date="2018-06" db="EMBL/GenBank/DDBJ databases">
        <title>Genomic Encyclopedia of Archaeal and Bacterial Type Strains, Phase II (KMG-II): from individual species to whole genera.</title>
        <authorList>
            <person name="Goeker M."/>
        </authorList>
    </citation>
    <scope>NUCLEOTIDE SEQUENCE [LARGE SCALE GENOMIC DNA]</scope>
    <source>
        <strain evidence="2 3">DSM 24525</strain>
    </source>
</reference>
<gene>
    <name evidence="2" type="ORF">C8P66_109117</name>
</gene>
<dbReference type="InterPro" id="IPR029046">
    <property type="entry name" value="LolA/LolB/LppX"/>
</dbReference>
<organism evidence="2 3">
    <name type="scientific">Humitalea rosea</name>
    <dbReference type="NCBI Taxonomy" id="990373"/>
    <lineage>
        <taxon>Bacteria</taxon>
        <taxon>Pseudomonadati</taxon>
        <taxon>Pseudomonadota</taxon>
        <taxon>Alphaproteobacteria</taxon>
        <taxon>Acetobacterales</taxon>
        <taxon>Roseomonadaceae</taxon>
        <taxon>Humitalea</taxon>
    </lineage>
</organism>
<dbReference type="PANTHER" id="PTHR35869:SF1">
    <property type="entry name" value="OUTER-MEMBRANE LIPOPROTEIN CARRIER PROTEIN"/>
    <property type="match status" value="1"/>
</dbReference>
<comment type="caution">
    <text evidence="2">The sequence shown here is derived from an EMBL/GenBank/DDBJ whole genome shotgun (WGS) entry which is preliminary data.</text>
</comment>
<keyword evidence="2" id="KW-0449">Lipoprotein</keyword>
<proteinExistence type="predicted"/>
<dbReference type="Gene3D" id="2.50.20.10">
    <property type="entry name" value="Lipoprotein localisation LolA/LolB/LppX"/>
    <property type="match status" value="1"/>
</dbReference>
<dbReference type="PANTHER" id="PTHR35869">
    <property type="entry name" value="OUTER-MEMBRANE LIPOPROTEIN CARRIER PROTEIN"/>
    <property type="match status" value="1"/>
</dbReference>
<dbReference type="InterPro" id="IPR004564">
    <property type="entry name" value="OM_lipoprot_carrier_LolA-like"/>
</dbReference>
<evidence type="ECO:0000313" key="2">
    <source>
        <dbReference type="EMBL" id="PZW46620.1"/>
    </source>
</evidence>
<keyword evidence="3" id="KW-1185">Reference proteome</keyword>